<gene>
    <name evidence="1" type="ORF">TU35_006730</name>
</gene>
<accession>A0ACC6V1J6</accession>
<dbReference type="EMBL" id="JZWT02000016">
    <property type="protein sequence ID" value="MFB6490922.1"/>
    <property type="molecule type" value="Genomic_DNA"/>
</dbReference>
<protein>
    <submittedName>
        <fullName evidence="1">Zinc ribbon domain-containing protein</fullName>
    </submittedName>
</protein>
<sequence length="243" mass="27222">MLTYSLKCDTAKAKEAIGGDYAVVDLGGAVRIIESVVALYSGDIPVCMYKSWRLTYGDLTQLGLAKAEVLVRGDRAIVRLVRDDERRGLRELAEGRPLIIHAMDVNERGIVYRVFRLGGYTEITSKGVASSISEAFVPKHGVNVLIADVPMAPRFEKELAELIRLGREHYVELHTTMLSDVCPICGGRMVERGRLVYCPRCKIQLNRDVNAAWALARNILRRLGRLDQLAELRETFMLSYPDV</sequence>
<proteinExistence type="predicted"/>
<reference evidence="1" key="1">
    <citation type="submission" date="2024-07" db="EMBL/GenBank/DDBJ databases">
        <title>Metagenome and Metagenome-Assembled Genomes of Archaea from a hot spring from the geothermal field of Los Azufres, Mexico.</title>
        <authorList>
            <person name="Marin-Paredes R."/>
            <person name="Martinez-Romero E."/>
            <person name="Servin-Garciduenas L.E."/>
        </authorList>
    </citation>
    <scope>NUCLEOTIDE SEQUENCE</scope>
</reference>
<dbReference type="Proteomes" id="UP000033636">
    <property type="component" value="Unassembled WGS sequence"/>
</dbReference>
<organism evidence="1 2">
    <name type="scientific">Thermoproteus sp. AZ2</name>
    <dbReference type="NCBI Taxonomy" id="1609232"/>
    <lineage>
        <taxon>Archaea</taxon>
        <taxon>Thermoproteota</taxon>
        <taxon>Thermoprotei</taxon>
        <taxon>Thermoproteales</taxon>
        <taxon>Thermoproteaceae</taxon>
        <taxon>Thermoproteus</taxon>
    </lineage>
</organism>
<name>A0ACC6V1J6_9CREN</name>
<evidence type="ECO:0000313" key="2">
    <source>
        <dbReference type="Proteomes" id="UP000033636"/>
    </source>
</evidence>
<comment type="caution">
    <text evidence="1">The sequence shown here is derived from an EMBL/GenBank/DDBJ whole genome shotgun (WGS) entry which is preliminary data.</text>
</comment>
<evidence type="ECO:0000313" key="1">
    <source>
        <dbReference type="EMBL" id="MFB6490922.1"/>
    </source>
</evidence>